<dbReference type="Pfam" id="PF02915">
    <property type="entry name" value="Rubrerythrin"/>
    <property type="match status" value="1"/>
</dbReference>
<protein>
    <submittedName>
        <fullName evidence="3">Ferritin-like domain-containing protein</fullName>
    </submittedName>
</protein>
<dbReference type="GO" id="GO:0016491">
    <property type="term" value="F:oxidoreductase activity"/>
    <property type="evidence" value="ECO:0007669"/>
    <property type="project" value="InterPro"/>
</dbReference>
<dbReference type="Gene3D" id="1.20.1260.10">
    <property type="match status" value="1"/>
</dbReference>
<proteinExistence type="predicted"/>
<dbReference type="Proteomes" id="UP001139011">
    <property type="component" value="Unassembled WGS sequence"/>
</dbReference>
<accession>A0A9X1X8W6</accession>
<gene>
    <name evidence="3" type="ORF">LCY76_01810</name>
</gene>
<reference evidence="3" key="1">
    <citation type="submission" date="2021-09" db="EMBL/GenBank/DDBJ databases">
        <title>Genome analysis of Fictibacillus sp. KIGAM418 isolated from marine sediment.</title>
        <authorList>
            <person name="Seo M.-J."/>
            <person name="Cho E.-S."/>
            <person name="Hwang C.Y."/>
        </authorList>
    </citation>
    <scope>NUCLEOTIDE SEQUENCE</scope>
    <source>
        <strain evidence="3">KIGAM418</strain>
    </source>
</reference>
<evidence type="ECO:0000256" key="1">
    <source>
        <dbReference type="SAM" id="MobiDB-lite"/>
    </source>
</evidence>
<dbReference type="InterPro" id="IPR012347">
    <property type="entry name" value="Ferritin-like"/>
</dbReference>
<dbReference type="InterPro" id="IPR003251">
    <property type="entry name" value="Rr_diiron-bd_dom"/>
</dbReference>
<name>A0A9X1X8W6_9BACL</name>
<dbReference type="GO" id="GO:0046872">
    <property type="term" value="F:metal ion binding"/>
    <property type="evidence" value="ECO:0007669"/>
    <property type="project" value="InterPro"/>
</dbReference>
<organism evidence="3 4">
    <name type="scientific">Fictibacillus marinisediminis</name>
    <dbReference type="NCBI Taxonomy" id="2878389"/>
    <lineage>
        <taxon>Bacteria</taxon>
        <taxon>Bacillati</taxon>
        <taxon>Bacillota</taxon>
        <taxon>Bacilli</taxon>
        <taxon>Bacillales</taxon>
        <taxon>Fictibacillaceae</taxon>
        <taxon>Fictibacillus</taxon>
    </lineage>
</organism>
<evidence type="ECO:0000313" key="3">
    <source>
        <dbReference type="EMBL" id="MCK6255360.1"/>
    </source>
</evidence>
<keyword evidence="4" id="KW-1185">Reference proteome</keyword>
<evidence type="ECO:0000259" key="2">
    <source>
        <dbReference type="Pfam" id="PF02915"/>
    </source>
</evidence>
<dbReference type="AlphaFoldDB" id="A0A9X1X8W6"/>
<comment type="caution">
    <text evidence="3">The sequence shown here is derived from an EMBL/GenBank/DDBJ whole genome shotgun (WGS) entry which is preliminary data.</text>
</comment>
<feature type="domain" description="Rubrerythrin diiron-binding" evidence="2">
    <location>
        <begin position="48"/>
        <end position="166"/>
    </location>
</feature>
<dbReference type="CDD" id="cd00657">
    <property type="entry name" value="Ferritin_like"/>
    <property type="match status" value="1"/>
</dbReference>
<dbReference type="EMBL" id="JAIWJX010000002">
    <property type="protein sequence ID" value="MCK6255360.1"/>
    <property type="molecule type" value="Genomic_DNA"/>
</dbReference>
<dbReference type="InterPro" id="IPR009078">
    <property type="entry name" value="Ferritin-like_SF"/>
</dbReference>
<evidence type="ECO:0000313" key="4">
    <source>
        <dbReference type="Proteomes" id="UP001139011"/>
    </source>
</evidence>
<dbReference type="RefSeq" id="WP_248251196.1">
    <property type="nucleotide sequence ID" value="NZ_JAIWJX010000002.1"/>
</dbReference>
<sequence>MYPYQAPFEETHYYYDPYNPYDPSVERQQQAQSQQQQQHQTYQQLINTLMSSIIGEATAVDFYTRLANEAPNEYSKNVLLNAAKDEKTHLQLFTRLYTSLTGKQPNYKIRPVKITNFRQSLFEAYEDELSDYEKYRNAYLMTQDTTIRDTFFRPYTDEIKHATRFSFLLNAR</sequence>
<feature type="region of interest" description="Disordered" evidence="1">
    <location>
        <begin position="17"/>
        <end position="37"/>
    </location>
</feature>
<dbReference type="SUPFAM" id="SSF47240">
    <property type="entry name" value="Ferritin-like"/>
    <property type="match status" value="1"/>
</dbReference>